<feature type="signal peptide" evidence="1">
    <location>
        <begin position="1"/>
        <end position="18"/>
    </location>
</feature>
<protein>
    <submittedName>
        <fullName evidence="2">Uncharacterized protein</fullName>
    </submittedName>
</protein>
<dbReference type="Proteomes" id="UP001139451">
    <property type="component" value="Unassembled WGS sequence"/>
</dbReference>
<dbReference type="RefSeq" id="WP_254291843.1">
    <property type="nucleotide sequence ID" value="NZ_JAMLDX010000003.1"/>
</dbReference>
<comment type="caution">
    <text evidence="2">The sequence shown here is derived from an EMBL/GenBank/DDBJ whole genome shotgun (WGS) entry which is preliminary data.</text>
</comment>
<feature type="chain" id="PRO_5040986745" evidence="1">
    <location>
        <begin position="19"/>
        <end position="156"/>
    </location>
</feature>
<proteinExistence type="predicted"/>
<evidence type="ECO:0000256" key="1">
    <source>
        <dbReference type="SAM" id="SignalP"/>
    </source>
</evidence>
<dbReference type="AlphaFoldDB" id="A0A9X2HF57"/>
<name>A0A9X2HF57_9SPHN</name>
<dbReference type="EMBL" id="JAMLDX010000003">
    <property type="protein sequence ID" value="MCP3729743.1"/>
    <property type="molecule type" value="Genomic_DNA"/>
</dbReference>
<organism evidence="2 3">
    <name type="scientific">Sphingomonas tagetis</name>
    <dbReference type="NCBI Taxonomy" id="2949092"/>
    <lineage>
        <taxon>Bacteria</taxon>
        <taxon>Pseudomonadati</taxon>
        <taxon>Pseudomonadota</taxon>
        <taxon>Alphaproteobacteria</taxon>
        <taxon>Sphingomonadales</taxon>
        <taxon>Sphingomonadaceae</taxon>
        <taxon>Sphingomonas</taxon>
    </lineage>
</organism>
<accession>A0A9X2HF57</accession>
<reference evidence="2" key="1">
    <citation type="submission" date="2022-05" db="EMBL/GenBank/DDBJ databases">
        <title>Sphingomonas sp. strain MG17 Genome sequencing and assembly.</title>
        <authorList>
            <person name="Kim I."/>
        </authorList>
    </citation>
    <scope>NUCLEOTIDE SEQUENCE</scope>
    <source>
        <strain evidence="2">MG17</strain>
    </source>
</reference>
<gene>
    <name evidence="2" type="ORF">M9978_04805</name>
</gene>
<keyword evidence="3" id="KW-1185">Reference proteome</keyword>
<evidence type="ECO:0000313" key="3">
    <source>
        <dbReference type="Proteomes" id="UP001139451"/>
    </source>
</evidence>
<keyword evidence="1" id="KW-0732">Signal</keyword>
<sequence>MILRLSFALLALTSAATAQSRYPDPVPTPEGYSTPAFEMFKLAPGKTEEFIRGVAIWDQVNAAGGQPKTHLYLHDDGEGWDVMLYKPPRAKPTPEQIAAMTKKRIELGLPTGPMYFIALREKVADHAHVVMKGPMLAESWVAELDKQRADLKAGKK</sequence>
<evidence type="ECO:0000313" key="2">
    <source>
        <dbReference type="EMBL" id="MCP3729743.1"/>
    </source>
</evidence>